<organism evidence="1 2">
    <name type="scientific">Paraburkholderia phymatum (strain DSM 17167 / CIP 108236 / LMG 21445 / STM815)</name>
    <name type="common">Burkholderia phymatum</name>
    <dbReference type="NCBI Taxonomy" id="391038"/>
    <lineage>
        <taxon>Bacteria</taxon>
        <taxon>Pseudomonadati</taxon>
        <taxon>Pseudomonadota</taxon>
        <taxon>Betaproteobacteria</taxon>
        <taxon>Burkholderiales</taxon>
        <taxon>Burkholderiaceae</taxon>
        <taxon>Paraburkholderia</taxon>
    </lineage>
</organism>
<keyword evidence="1" id="KW-0614">Plasmid</keyword>
<evidence type="ECO:0000313" key="2">
    <source>
        <dbReference type="Proteomes" id="UP000001192"/>
    </source>
</evidence>
<sequence>MTTLSASASCQAGHAVDKGARSPVTVFQRLTFRREIHFLREARNRCNLIIKRVNEPQDHVTAAQSGEGKRERGFRLHVDSVSPVSRTRHGVLFSSEYT</sequence>
<dbReference type="KEGG" id="bph:Bphy_7122"/>
<dbReference type="HOGENOM" id="CLU_2328384_0_0_4"/>
<protein>
    <submittedName>
        <fullName evidence="1">Uncharacterized protein</fullName>
    </submittedName>
</protein>
<dbReference type="Proteomes" id="UP000001192">
    <property type="component" value="Plasmid pBPHY01"/>
</dbReference>
<dbReference type="AlphaFoldDB" id="B2JU70"/>
<evidence type="ECO:0000313" key="1">
    <source>
        <dbReference type="EMBL" id="ACC76123.1"/>
    </source>
</evidence>
<geneLocation type="plasmid" evidence="1 2">
    <name>pBPHY01</name>
</geneLocation>
<proteinExistence type="predicted"/>
<dbReference type="EMBL" id="CP001045">
    <property type="protein sequence ID" value="ACC76123.1"/>
    <property type="molecule type" value="Genomic_DNA"/>
</dbReference>
<keyword evidence="2" id="KW-1185">Reference proteome</keyword>
<name>B2JU70_PARP8</name>
<gene>
    <name evidence="1" type="ordered locus">Bphy_7122</name>
</gene>
<accession>B2JU70</accession>
<reference evidence="2" key="1">
    <citation type="journal article" date="2014" name="Stand. Genomic Sci.">
        <title>Complete genome sequence of Burkholderia phymatum STM815(T), a broad host range and efficient nitrogen-fixing symbiont of Mimosa species.</title>
        <authorList>
            <person name="Moulin L."/>
            <person name="Klonowska A."/>
            <person name="Caroline B."/>
            <person name="Booth K."/>
            <person name="Vriezen J.A."/>
            <person name="Melkonian R."/>
            <person name="James E.K."/>
            <person name="Young J.P."/>
            <person name="Bena G."/>
            <person name="Hauser L."/>
            <person name="Land M."/>
            <person name="Kyrpides N."/>
            <person name="Bruce D."/>
            <person name="Chain P."/>
            <person name="Copeland A."/>
            <person name="Pitluck S."/>
            <person name="Woyke T."/>
            <person name="Lizotte-Waniewski M."/>
            <person name="Bristow J."/>
            <person name="Riley M."/>
        </authorList>
    </citation>
    <scope>NUCLEOTIDE SEQUENCE [LARGE SCALE GENOMIC DNA]</scope>
    <source>
        <strain evidence="2">DSM 17167 / CIP 108236 / LMG 21445 / STM815</strain>
        <plasmid evidence="2">Plasmid pBPHY01</plasmid>
    </source>
</reference>